<dbReference type="EMBL" id="BMMH01000001">
    <property type="protein sequence ID" value="GGK95946.1"/>
    <property type="molecule type" value="Genomic_DNA"/>
</dbReference>
<protein>
    <submittedName>
        <fullName evidence="2">Uncharacterized protein</fullName>
    </submittedName>
</protein>
<accession>A0A917R8R5</accession>
<dbReference type="Proteomes" id="UP000638263">
    <property type="component" value="Unassembled WGS sequence"/>
</dbReference>
<dbReference type="RefSeq" id="WP_189094017.1">
    <property type="nucleotide sequence ID" value="NZ_BMMH01000001.1"/>
</dbReference>
<evidence type="ECO:0000313" key="2">
    <source>
        <dbReference type="EMBL" id="GGK95946.1"/>
    </source>
</evidence>
<evidence type="ECO:0000313" key="3">
    <source>
        <dbReference type="Proteomes" id="UP000638263"/>
    </source>
</evidence>
<organism evidence="2 3">
    <name type="scientific">Nocardia jinanensis</name>
    <dbReference type="NCBI Taxonomy" id="382504"/>
    <lineage>
        <taxon>Bacteria</taxon>
        <taxon>Bacillati</taxon>
        <taxon>Actinomycetota</taxon>
        <taxon>Actinomycetes</taxon>
        <taxon>Mycobacteriales</taxon>
        <taxon>Nocardiaceae</taxon>
        <taxon>Nocardia</taxon>
    </lineage>
</organism>
<sequence length="66" mass="6963">MQQRTMRGLIGFARDFAYGVHAGHGIRHGVPQANGADCAGGDDPSDRVRAEPVESGRRPTAGGFQV</sequence>
<reference evidence="2" key="1">
    <citation type="journal article" date="2014" name="Int. J. Syst. Evol. Microbiol.">
        <title>Complete genome sequence of Corynebacterium casei LMG S-19264T (=DSM 44701T), isolated from a smear-ripened cheese.</title>
        <authorList>
            <consortium name="US DOE Joint Genome Institute (JGI-PGF)"/>
            <person name="Walter F."/>
            <person name="Albersmeier A."/>
            <person name="Kalinowski J."/>
            <person name="Ruckert C."/>
        </authorList>
    </citation>
    <scope>NUCLEOTIDE SEQUENCE</scope>
    <source>
        <strain evidence="2">CGMCC 4.3508</strain>
    </source>
</reference>
<proteinExistence type="predicted"/>
<reference evidence="2" key="2">
    <citation type="submission" date="2020-09" db="EMBL/GenBank/DDBJ databases">
        <authorList>
            <person name="Sun Q."/>
            <person name="Zhou Y."/>
        </authorList>
    </citation>
    <scope>NUCLEOTIDE SEQUENCE</scope>
    <source>
        <strain evidence="2">CGMCC 4.3508</strain>
    </source>
</reference>
<feature type="compositionally biased region" description="Basic and acidic residues" evidence="1">
    <location>
        <begin position="44"/>
        <end position="57"/>
    </location>
</feature>
<dbReference type="AlphaFoldDB" id="A0A917R8R5"/>
<feature type="region of interest" description="Disordered" evidence="1">
    <location>
        <begin position="33"/>
        <end position="66"/>
    </location>
</feature>
<gene>
    <name evidence="2" type="ORF">GCM10011588_07910</name>
</gene>
<evidence type="ECO:0000256" key="1">
    <source>
        <dbReference type="SAM" id="MobiDB-lite"/>
    </source>
</evidence>
<name>A0A917R8R5_9NOCA</name>
<keyword evidence="3" id="KW-1185">Reference proteome</keyword>
<comment type="caution">
    <text evidence="2">The sequence shown here is derived from an EMBL/GenBank/DDBJ whole genome shotgun (WGS) entry which is preliminary data.</text>
</comment>